<dbReference type="AlphaFoldDB" id="A0AAX4IL07"/>
<keyword evidence="1" id="KW-0732">Signal</keyword>
<dbReference type="RefSeq" id="XP_062781243.1">
    <property type="nucleotide sequence ID" value="XM_062925192.1"/>
</dbReference>
<dbReference type="Proteomes" id="UP001322277">
    <property type="component" value="Chromosome 5"/>
</dbReference>
<evidence type="ECO:0000313" key="2">
    <source>
        <dbReference type="EMBL" id="WQF84019.1"/>
    </source>
</evidence>
<evidence type="ECO:0000313" key="3">
    <source>
        <dbReference type="Proteomes" id="UP001322277"/>
    </source>
</evidence>
<feature type="signal peptide" evidence="1">
    <location>
        <begin position="1"/>
        <end position="23"/>
    </location>
</feature>
<dbReference type="GeneID" id="87945536"/>
<feature type="chain" id="PRO_5043847766" evidence="1">
    <location>
        <begin position="24"/>
        <end position="428"/>
    </location>
</feature>
<accession>A0AAX4IL07</accession>
<name>A0AAX4IL07_9PEZI</name>
<organism evidence="2 3">
    <name type="scientific">Colletotrichum destructivum</name>
    <dbReference type="NCBI Taxonomy" id="34406"/>
    <lineage>
        <taxon>Eukaryota</taxon>
        <taxon>Fungi</taxon>
        <taxon>Dikarya</taxon>
        <taxon>Ascomycota</taxon>
        <taxon>Pezizomycotina</taxon>
        <taxon>Sordariomycetes</taxon>
        <taxon>Hypocreomycetidae</taxon>
        <taxon>Glomerellales</taxon>
        <taxon>Glomerellaceae</taxon>
        <taxon>Colletotrichum</taxon>
        <taxon>Colletotrichum destructivum species complex</taxon>
    </lineage>
</organism>
<dbReference type="EMBL" id="CP137309">
    <property type="protein sequence ID" value="WQF84019.1"/>
    <property type="molecule type" value="Genomic_DNA"/>
</dbReference>
<gene>
    <name evidence="2" type="ORF">CDEST_09033</name>
</gene>
<sequence>MMRHDTVAIGFCALALSFLFVNAETAQDTSYIYLDNTPYVASVSNVVEFSWPTLRDAFKSPNRSDVASYSGFDWTKPYPGTPLSGFSAHLRIADELAFPSSVTTEDVKTNVASISYGAPPSLMDSDGFPAKMHSSWYICQHYYVSTVPDPTQEVEHDCSFLPTQCQQDLKSSFVKKWGSFESETGSMCGGNALELITPSCRDALGLVTADVLGWDASYLADTAVSKIFTVDEVAQQSWMIGTGFSDPYNQTSYYAASNRTYVVVTVFGHSADASNSAEPVAELACLRPAWAVLPTPTTTSRTTSSSVPSDASTSTFAVTASTNPTLSSSKAATTTSASYCIGGTAETGVSGGLTGLCSFSCDYDRCEKYACVCTKSASAAAAIPTRSGVQGCPGSALDKDSYDYEYFVNLCAFTCSHGYCPDSVCQVC</sequence>
<evidence type="ECO:0000256" key="1">
    <source>
        <dbReference type="SAM" id="SignalP"/>
    </source>
</evidence>
<dbReference type="KEGG" id="cdet:87945536"/>
<protein>
    <submittedName>
        <fullName evidence="2">Uncharacterized protein</fullName>
    </submittedName>
</protein>
<reference evidence="3" key="1">
    <citation type="journal article" date="2023" name="bioRxiv">
        <title>Complete genome of the Medicago anthracnose fungus, Colletotrichum destructivum, reveals a mini-chromosome-like region within a core chromosome.</title>
        <authorList>
            <person name="Lapalu N."/>
            <person name="Simon A."/>
            <person name="Lu A."/>
            <person name="Plaumann P.-L."/>
            <person name="Amselem J."/>
            <person name="Pigne S."/>
            <person name="Auger A."/>
            <person name="Koch C."/>
            <person name="Dallery J.-F."/>
            <person name="O'Connell R.J."/>
        </authorList>
    </citation>
    <scope>NUCLEOTIDE SEQUENCE [LARGE SCALE GENOMIC DNA]</scope>
    <source>
        <strain evidence="3">CBS 520.97</strain>
    </source>
</reference>
<proteinExistence type="predicted"/>
<keyword evidence="3" id="KW-1185">Reference proteome</keyword>